<dbReference type="PANTHER" id="PTHR24094">
    <property type="entry name" value="SECRETED PROTEIN"/>
    <property type="match status" value="1"/>
</dbReference>
<gene>
    <name evidence="4" type="ORF">C884_00929</name>
</gene>
<evidence type="ECO:0000259" key="3">
    <source>
        <dbReference type="SMART" id="SM00894"/>
    </source>
</evidence>
<dbReference type="Pfam" id="PF07510">
    <property type="entry name" value="GmrSD_C"/>
    <property type="match status" value="1"/>
</dbReference>
<dbReference type="STRING" id="71999.KPaMU14_00185"/>
<dbReference type="InterPro" id="IPR011089">
    <property type="entry name" value="GmrSD_C"/>
</dbReference>
<evidence type="ECO:0000256" key="1">
    <source>
        <dbReference type="SAM" id="MobiDB-lite"/>
    </source>
</evidence>
<comment type="caution">
    <text evidence="4">The sequence shown here is derived from an EMBL/GenBank/DDBJ whole genome shotgun (WGS) entry which is preliminary data.</text>
</comment>
<keyword evidence="2" id="KW-0472">Membrane</keyword>
<proteinExistence type="predicted"/>
<dbReference type="EMBL" id="ANHZ02000019">
    <property type="protein sequence ID" value="EME35928.1"/>
    <property type="molecule type" value="Genomic_DNA"/>
</dbReference>
<dbReference type="InterPro" id="IPR008613">
    <property type="entry name" value="Excalibur_Ca-bd_domain"/>
</dbReference>
<keyword evidence="2" id="KW-1133">Transmembrane helix</keyword>
<feature type="compositionally biased region" description="Low complexity" evidence="1">
    <location>
        <begin position="69"/>
        <end position="127"/>
    </location>
</feature>
<dbReference type="Pfam" id="PF05901">
    <property type="entry name" value="Excalibur"/>
    <property type="match status" value="1"/>
</dbReference>
<accession>M2XSZ0</accession>
<feature type="region of interest" description="Disordered" evidence="1">
    <location>
        <begin position="60"/>
        <end position="127"/>
    </location>
</feature>
<name>M2XSZ0_9MICC</name>
<sequence length="386" mass="39972">MPISRLWGFPATPDDEADVTPARSRMTTPAKIGIGCGGCLGLLVLAFVALVVIALIVGPSSEEAEDPRPGSSASSAPQAPEAPSSEAQEPGGAESSEAAEAPEAVETSAQASEPESSPAPVDDSAASDAAEALTVLETLDIKGRAPKTGYGRDLFGPTWHDVDGNGCSTRNDILARDLTGIEREDGCSVSSGLLQDPYTDTAIDFTAGMDTSAEVQIDHVVALSDAWQKGAQQLSEQQRLVFANDPLNLLAVDGPTNQSKGDGDAATWLPPNRSYWCPYVARQVDVKAKYDLWVTQPEHDRMAEVLRDCEGESSSDSGSGSDQSSTRAPAESAPQPAQEPAPAPAAPGAAFANCSEARAAGAAPLYRGMPGYAPRMDGDGDGVACE</sequence>
<protein>
    <submittedName>
        <fullName evidence="4">Secreted protein</fullName>
    </submittedName>
</protein>
<feature type="compositionally biased region" description="Low complexity" evidence="1">
    <location>
        <begin position="314"/>
        <end position="336"/>
    </location>
</feature>
<evidence type="ECO:0000256" key="2">
    <source>
        <dbReference type="SAM" id="Phobius"/>
    </source>
</evidence>
<keyword evidence="2" id="KW-0812">Transmembrane</keyword>
<dbReference type="AlphaFoldDB" id="M2XSZ0"/>
<evidence type="ECO:0000313" key="5">
    <source>
        <dbReference type="Proteomes" id="UP000009877"/>
    </source>
</evidence>
<feature type="transmembrane region" description="Helical" evidence="2">
    <location>
        <begin position="32"/>
        <end position="57"/>
    </location>
</feature>
<dbReference type="SMART" id="SM00894">
    <property type="entry name" value="Excalibur"/>
    <property type="match status" value="1"/>
</dbReference>
<feature type="region of interest" description="Disordered" evidence="1">
    <location>
        <begin position="1"/>
        <end position="22"/>
    </location>
</feature>
<feature type="region of interest" description="Disordered" evidence="1">
    <location>
        <begin position="308"/>
        <end position="349"/>
    </location>
</feature>
<evidence type="ECO:0000313" key="4">
    <source>
        <dbReference type="EMBL" id="EME35928.1"/>
    </source>
</evidence>
<reference evidence="4 5" key="1">
    <citation type="journal article" date="2014" name="Genome Announc.">
        <title>Draft Genome Sequence of Kocuria palustris PEL.</title>
        <authorList>
            <person name="Sharma G."/>
            <person name="Khatri I."/>
            <person name="Subramanian S."/>
        </authorList>
    </citation>
    <scope>NUCLEOTIDE SEQUENCE [LARGE SCALE GENOMIC DNA]</scope>
    <source>
        <strain evidence="4 5">PEL</strain>
    </source>
</reference>
<keyword evidence="5" id="KW-1185">Reference proteome</keyword>
<dbReference type="Proteomes" id="UP000009877">
    <property type="component" value="Unassembled WGS sequence"/>
</dbReference>
<organism evidence="4 5">
    <name type="scientific">Kocuria palustris PEL</name>
    <dbReference type="NCBI Taxonomy" id="1236550"/>
    <lineage>
        <taxon>Bacteria</taxon>
        <taxon>Bacillati</taxon>
        <taxon>Actinomycetota</taxon>
        <taxon>Actinomycetes</taxon>
        <taxon>Micrococcales</taxon>
        <taxon>Micrococcaceae</taxon>
        <taxon>Kocuria</taxon>
    </lineage>
</organism>
<dbReference type="PANTHER" id="PTHR24094:SF15">
    <property type="entry name" value="AMP-DEPENDENT SYNTHETASE_LIGASE DOMAIN-CONTAINING PROTEIN-RELATED"/>
    <property type="match status" value="1"/>
</dbReference>
<feature type="region of interest" description="Disordered" evidence="1">
    <location>
        <begin position="365"/>
        <end position="386"/>
    </location>
</feature>
<feature type="domain" description="Excalibur calcium-binding" evidence="3">
    <location>
        <begin position="350"/>
        <end position="386"/>
    </location>
</feature>